<reference evidence="1" key="1">
    <citation type="submission" date="2020-03" db="EMBL/GenBank/DDBJ databases">
        <title>The deep terrestrial virosphere.</title>
        <authorList>
            <person name="Holmfeldt K."/>
            <person name="Nilsson E."/>
            <person name="Simone D."/>
            <person name="Lopez-Fernandez M."/>
            <person name="Wu X."/>
            <person name="de Brujin I."/>
            <person name="Lundin D."/>
            <person name="Andersson A."/>
            <person name="Bertilsson S."/>
            <person name="Dopson M."/>
        </authorList>
    </citation>
    <scope>NUCLEOTIDE SEQUENCE</scope>
    <source>
        <strain evidence="1">TM448A04278</strain>
    </source>
</reference>
<dbReference type="EMBL" id="MT144471">
    <property type="protein sequence ID" value="QJA54022.1"/>
    <property type="molecule type" value="Genomic_DNA"/>
</dbReference>
<dbReference type="AlphaFoldDB" id="A0A6H2A2T2"/>
<proteinExistence type="predicted"/>
<sequence>MTDEELREKAISQVKPLLTYPISRTDNELAERVVDQLISLIREETLKEVGEWMLDVYDRTPRGEKMALLEKVIEYLVAGQMPKEE</sequence>
<protein>
    <submittedName>
        <fullName evidence="1">Uncharacterized protein</fullName>
    </submittedName>
</protein>
<organism evidence="1">
    <name type="scientific">viral metagenome</name>
    <dbReference type="NCBI Taxonomy" id="1070528"/>
    <lineage>
        <taxon>unclassified sequences</taxon>
        <taxon>metagenomes</taxon>
        <taxon>organismal metagenomes</taxon>
    </lineage>
</organism>
<gene>
    <name evidence="1" type="ORF">TM448A04278_0002</name>
</gene>
<evidence type="ECO:0000313" key="1">
    <source>
        <dbReference type="EMBL" id="QJA54022.1"/>
    </source>
</evidence>
<accession>A0A6H2A2T2</accession>
<name>A0A6H2A2T2_9ZZZZ</name>